<evidence type="ECO:0000313" key="3">
    <source>
        <dbReference type="EMBL" id="GAA4035992.1"/>
    </source>
</evidence>
<dbReference type="InterPro" id="IPR036661">
    <property type="entry name" value="Luciferase-like_sf"/>
</dbReference>
<gene>
    <name evidence="3" type="ORF">GCM10022247_72070</name>
</gene>
<keyword evidence="4" id="KW-1185">Reference proteome</keyword>
<dbReference type="Proteomes" id="UP001501747">
    <property type="component" value="Unassembled WGS sequence"/>
</dbReference>
<keyword evidence="1" id="KW-0560">Oxidoreductase</keyword>
<dbReference type="Gene3D" id="3.20.20.30">
    <property type="entry name" value="Luciferase-like domain"/>
    <property type="match status" value="1"/>
</dbReference>
<accession>A0ABP7U4Z1</accession>
<evidence type="ECO:0000256" key="1">
    <source>
        <dbReference type="ARBA" id="ARBA00023002"/>
    </source>
</evidence>
<sequence length="317" mass="33764">MPRTSVFYPFEVTDARAVLPFAELVRRGPLERLWLGQSTSVETHHVLAYLAGAGMTVPMGTAVTLLPLRNPYEAALEARSLAALTEHPFVAGFGSSWELFVTSVEGKPYASPRRAMHEYLSCVRTLIDGEVAEVQGEYVNLRSVLGPMAHPGVEVGAGVLRPAMARTAGAVADVAITTLTPPAYVRDVLVPALRTGAEGRERVPRVVTLVHAATEQPGRDPLHLAKTGAIRHMGLPHYGAMLRSAGLEFDVADQDGCAAALIEAGLFLTGSPEHIAAELHRYREAGADEVVLNPCGVLVAEGQDAALRDLELISAAL</sequence>
<dbReference type="InterPro" id="IPR050564">
    <property type="entry name" value="F420-G6PD/mer"/>
</dbReference>
<dbReference type="SUPFAM" id="SSF51679">
    <property type="entry name" value="Bacterial luciferase-like"/>
    <property type="match status" value="1"/>
</dbReference>
<feature type="domain" description="Luciferase-like" evidence="2">
    <location>
        <begin position="14"/>
        <end position="289"/>
    </location>
</feature>
<proteinExistence type="predicted"/>
<evidence type="ECO:0000259" key="2">
    <source>
        <dbReference type="Pfam" id="PF00296"/>
    </source>
</evidence>
<comment type="caution">
    <text evidence="3">The sequence shown here is derived from an EMBL/GenBank/DDBJ whole genome shotgun (WGS) entry which is preliminary data.</text>
</comment>
<protein>
    <recommendedName>
        <fullName evidence="2">Luciferase-like domain-containing protein</fullName>
    </recommendedName>
</protein>
<dbReference type="PANTHER" id="PTHR43244:SF1">
    <property type="entry name" value="5,10-METHYLENETETRAHYDROMETHANOPTERIN REDUCTASE"/>
    <property type="match status" value="1"/>
</dbReference>
<reference evidence="4" key="1">
    <citation type="journal article" date="2019" name="Int. J. Syst. Evol. Microbiol.">
        <title>The Global Catalogue of Microorganisms (GCM) 10K type strain sequencing project: providing services to taxonomists for standard genome sequencing and annotation.</title>
        <authorList>
            <consortium name="The Broad Institute Genomics Platform"/>
            <consortium name="The Broad Institute Genome Sequencing Center for Infectious Disease"/>
            <person name="Wu L."/>
            <person name="Ma J."/>
        </authorList>
    </citation>
    <scope>NUCLEOTIDE SEQUENCE [LARGE SCALE GENOMIC DNA]</scope>
    <source>
        <strain evidence="4">JCM 17342</strain>
    </source>
</reference>
<dbReference type="PANTHER" id="PTHR43244">
    <property type="match status" value="1"/>
</dbReference>
<evidence type="ECO:0000313" key="4">
    <source>
        <dbReference type="Proteomes" id="UP001501747"/>
    </source>
</evidence>
<dbReference type="RefSeq" id="WP_344885633.1">
    <property type="nucleotide sequence ID" value="NZ_BAABAL010000027.1"/>
</dbReference>
<organism evidence="3 4">
    <name type="scientific">Allokutzneria multivorans</name>
    <dbReference type="NCBI Taxonomy" id="1142134"/>
    <lineage>
        <taxon>Bacteria</taxon>
        <taxon>Bacillati</taxon>
        <taxon>Actinomycetota</taxon>
        <taxon>Actinomycetes</taxon>
        <taxon>Pseudonocardiales</taxon>
        <taxon>Pseudonocardiaceae</taxon>
        <taxon>Allokutzneria</taxon>
    </lineage>
</organism>
<dbReference type="InterPro" id="IPR011251">
    <property type="entry name" value="Luciferase-like_dom"/>
</dbReference>
<name>A0ABP7U4Z1_9PSEU</name>
<dbReference type="EMBL" id="BAABAL010000027">
    <property type="protein sequence ID" value="GAA4035992.1"/>
    <property type="molecule type" value="Genomic_DNA"/>
</dbReference>
<dbReference type="Pfam" id="PF00296">
    <property type="entry name" value="Bac_luciferase"/>
    <property type="match status" value="1"/>
</dbReference>